<evidence type="ECO:0000256" key="2">
    <source>
        <dbReference type="ARBA" id="ARBA00023163"/>
    </source>
</evidence>
<dbReference type="Proteomes" id="UP001595897">
    <property type="component" value="Unassembled WGS sequence"/>
</dbReference>
<proteinExistence type="predicted"/>
<dbReference type="EMBL" id="JBHSGU010000002">
    <property type="protein sequence ID" value="MFC4699362.1"/>
    <property type="molecule type" value="Genomic_DNA"/>
</dbReference>
<sequence length="116" mass="13035">MNIPMQPGIESKERITLLCALVGKFSPNTVDALIRYFTGGATLDLCCCIYDIKLPNLTRSINRLNEINGIVEQIKQIDLNHLSDKYSKTIEVNLSAVPGNSQEYWNKQAALIKRPQ</sequence>
<accession>A0ABV9LS84</accession>
<evidence type="ECO:0000313" key="3">
    <source>
        <dbReference type="EMBL" id="MFC4699362.1"/>
    </source>
</evidence>
<keyword evidence="2" id="KW-0804">Transcription</keyword>
<keyword evidence="1" id="KW-0805">Transcription regulation</keyword>
<dbReference type="RefSeq" id="WP_382406110.1">
    <property type="nucleotide sequence ID" value="NZ_JBHSGU010000002.1"/>
</dbReference>
<protein>
    <submittedName>
        <fullName evidence="3">Uncharacterized protein</fullName>
    </submittedName>
</protein>
<reference evidence="4" key="1">
    <citation type="journal article" date="2019" name="Int. J. Syst. Evol. Microbiol.">
        <title>The Global Catalogue of Microorganisms (GCM) 10K type strain sequencing project: providing services to taxonomists for standard genome sequencing and annotation.</title>
        <authorList>
            <consortium name="The Broad Institute Genomics Platform"/>
            <consortium name="The Broad Institute Genome Sequencing Center for Infectious Disease"/>
            <person name="Wu L."/>
            <person name="Ma J."/>
        </authorList>
    </citation>
    <scope>NUCLEOTIDE SEQUENCE [LARGE SCALE GENOMIC DNA]</scope>
    <source>
        <strain evidence="4">KACC 12507</strain>
    </source>
</reference>
<evidence type="ECO:0000256" key="1">
    <source>
        <dbReference type="ARBA" id="ARBA00023015"/>
    </source>
</evidence>
<comment type="caution">
    <text evidence="3">The sequence shown here is derived from an EMBL/GenBank/DDBJ whole genome shotgun (WGS) entry which is preliminary data.</text>
</comment>
<name>A0ABV9LS84_9ALTE</name>
<evidence type="ECO:0000313" key="4">
    <source>
        <dbReference type="Proteomes" id="UP001595897"/>
    </source>
</evidence>
<dbReference type="Gene3D" id="1.10.10.2690">
    <property type="match status" value="1"/>
</dbReference>
<keyword evidence="4" id="KW-1185">Reference proteome</keyword>
<dbReference type="InterPro" id="IPR053721">
    <property type="entry name" value="Fimbrial_Adhesin_Reg"/>
</dbReference>
<organism evidence="3 4">
    <name type="scientific">Glaciecola siphonariae</name>
    <dbReference type="NCBI Taxonomy" id="521012"/>
    <lineage>
        <taxon>Bacteria</taxon>
        <taxon>Pseudomonadati</taxon>
        <taxon>Pseudomonadota</taxon>
        <taxon>Gammaproteobacteria</taxon>
        <taxon>Alteromonadales</taxon>
        <taxon>Alteromonadaceae</taxon>
        <taxon>Glaciecola</taxon>
    </lineage>
</organism>
<gene>
    <name evidence="3" type="ORF">ACFO4O_04215</name>
</gene>